<protein>
    <recommendedName>
        <fullName evidence="5 9">Riboflavin synthase</fullName>
        <ecNumber evidence="4 9">2.5.1.9</ecNumber>
    </recommendedName>
</protein>
<evidence type="ECO:0000256" key="5">
    <source>
        <dbReference type="ARBA" id="ARBA00013950"/>
    </source>
</evidence>
<evidence type="ECO:0000256" key="2">
    <source>
        <dbReference type="ARBA" id="ARBA00002803"/>
    </source>
</evidence>
<dbReference type="InterPro" id="IPR017938">
    <property type="entry name" value="Riboflavin_synthase-like_b-brl"/>
</dbReference>
<keyword evidence="8" id="KW-0677">Repeat</keyword>
<reference evidence="12 13" key="1">
    <citation type="journal article" date="2020" name="Microb. Ecol.">
        <title>Ecogenomics of the Marine Benthic Filamentous Cyanobacterium Adonisia.</title>
        <authorList>
            <person name="Walter J.M."/>
            <person name="Coutinho F.H."/>
            <person name="Leomil L."/>
            <person name="Hargreaves P.I."/>
            <person name="Campeao M.E."/>
            <person name="Vieira V.V."/>
            <person name="Silva B.S."/>
            <person name="Fistarol G.O."/>
            <person name="Salomon P.S."/>
            <person name="Sawabe T."/>
            <person name="Mino S."/>
            <person name="Hosokawa M."/>
            <person name="Miyashita H."/>
            <person name="Maruyama F."/>
            <person name="van Verk M.C."/>
            <person name="Dutilh B.E."/>
            <person name="Thompson C.C."/>
            <person name="Thompson F.L."/>
        </authorList>
    </citation>
    <scope>NUCLEOTIDE SEQUENCE [LARGE SCALE GENOMIC DNA]</scope>
    <source>
        <strain evidence="12 13">CCMR0081</strain>
    </source>
</reference>
<dbReference type="PROSITE" id="PS51177">
    <property type="entry name" value="LUMAZINE_BIND"/>
    <property type="match status" value="2"/>
</dbReference>
<dbReference type="InterPro" id="IPR001783">
    <property type="entry name" value="Lumazine-bd"/>
</dbReference>
<dbReference type="FunFam" id="2.40.30.20:FF:000004">
    <property type="entry name" value="Riboflavin synthase, alpha subunit"/>
    <property type="match status" value="1"/>
</dbReference>
<dbReference type="AlphaFoldDB" id="A0A6M0RTY1"/>
<feature type="repeat" description="Lumazine-binding" evidence="10">
    <location>
        <begin position="97"/>
        <end position="196"/>
    </location>
</feature>
<evidence type="ECO:0000256" key="8">
    <source>
        <dbReference type="ARBA" id="ARBA00022737"/>
    </source>
</evidence>
<evidence type="ECO:0000313" key="12">
    <source>
        <dbReference type="EMBL" id="NEZ59350.1"/>
    </source>
</evidence>
<dbReference type="PANTHER" id="PTHR21098:SF12">
    <property type="entry name" value="RIBOFLAVIN SYNTHASE"/>
    <property type="match status" value="1"/>
</dbReference>
<dbReference type="NCBIfam" id="TIGR00187">
    <property type="entry name" value="ribE"/>
    <property type="match status" value="1"/>
</dbReference>
<comment type="function">
    <text evidence="2">Catalyzes the dismutation of two molecules of 6,7-dimethyl-8-ribityllumazine, resulting in the formation of riboflavin and 5-amino-6-(D-ribitylamino)uracil.</text>
</comment>
<evidence type="ECO:0000256" key="7">
    <source>
        <dbReference type="ARBA" id="ARBA00022679"/>
    </source>
</evidence>
<dbReference type="Gene3D" id="2.40.30.20">
    <property type="match status" value="2"/>
</dbReference>
<dbReference type="EC" id="2.5.1.9" evidence="4 9"/>
<feature type="repeat" description="Lumazine-binding" evidence="10">
    <location>
        <begin position="1"/>
        <end position="96"/>
    </location>
</feature>
<name>A0A6M0RTY1_9CYAN</name>
<evidence type="ECO:0000256" key="9">
    <source>
        <dbReference type="NCBIfam" id="TIGR00187"/>
    </source>
</evidence>
<evidence type="ECO:0000256" key="10">
    <source>
        <dbReference type="PROSITE-ProRule" id="PRU00524"/>
    </source>
</evidence>
<dbReference type="SUPFAM" id="SSF63380">
    <property type="entry name" value="Riboflavin synthase domain-like"/>
    <property type="match status" value="2"/>
</dbReference>
<dbReference type="PANTHER" id="PTHR21098">
    <property type="entry name" value="RIBOFLAVIN SYNTHASE ALPHA CHAIN"/>
    <property type="match status" value="1"/>
</dbReference>
<gene>
    <name evidence="12" type="ORF">DXZ20_27635</name>
</gene>
<dbReference type="EMBL" id="QXHD01000004">
    <property type="protein sequence ID" value="NEZ59350.1"/>
    <property type="molecule type" value="Genomic_DNA"/>
</dbReference>
<keyword evidence="6" id="KW-0686">Riboflavin biosynthesis</keyword>
<evidence type="ECO:0000256" key="6">
    <source>
        <dbReference type="ARBA" id="ARBA00022619"/>
    </source>
</evidence>
<dbReference type="Proteomes" id="UP000481033">
    <property type="component" value="Unassembled WGS sequence"/>
</dbReference>
<dbReference type="GO" id="GO:0004746">
    <property type="term" value="F:riboflavin synthase activity"/>
    <property type="evidence" value="ECO:0007669"/>
    <property type="project" value="UniProtKB-UniRule"/>
</dbReference>
<evidence type="ECO:0000259" key="11">
    <source>
        <dbReference type="PROSITE" id="PS51177"/>
    </source>
</evidence>
<feature type="domain" description="Lumazine-binding" evidence="11">
    <location>
        <begin position="97"/>
        <end position="196"/>
    </location>
</feature>
<dbReference type="Pfam" id="PF00677">
    <property type="entry name" value="Lum_binding"/>
    <property type="match status" value="2"/>
</dbReference>
<feature type="domain" description="Lumazine-binding" evidence="11">
    <location>
        <begin position="1"/>
        <end position="96"/>
    </location>
</feature>
<dbReference type="NCBIfam" id="NF006767">
    <property type="entry name" value="PRK09289.1"/>
    <property type="match status" value="1"/>
</dbReference>
<keyword evidence="7 12" id="KW-0808">Transferase</keyword>
<dbReference type="InterPro" id="IPR026017">
    <property type="entry name" value="Lumazine-bd_dom"/>
</dbReference>
<comment type="catalytic activity">
    <reaction evidence="1">
        <text>2 6,7-dimethyl-8-(1-D-ribityl)lumazine + H(+) = 5-amino-6-(D-ribitylamino)uracil + riboflavin</text>
        <dbReference type="Rhea" id="RHEA:20772"/>
        <dbReference type="ChEBI" id="CHEBI:15378"/>
        <dbReference type="ChEBI" id="CHEBI:15934"/>
        <dbReference type="ChEBI" id="CHEBI:57986"/>
        <dbReference type="ChEBI" id="CHEBI:58201"/>
        <dbReference type="EC" id="2.5.1.9"/>
    </reaction>
</comment>
<evidence type="ECO:0000313" key="13">
    <source>
        <dbReference type="Proteomes" id="UP000481033"/>
    </source>
</evidence>
<dbReference type="GO" id="GO:0009231">
    <property type="term" value="P:riboflavin biosynthetic process"/>
    <property type="evidence" value="ECO:0007669"/>
    <property type="project" value="UniProtKB-KW"/>
</dbReference>
<evidence type="ECO:0000256" key="4">
    <source>
        <dbReference type="ARBA" id="ARBA00012827"/>
    </source>
</evidence>
<keyword evidence="13" id="KW-1185">Reference proteome</keyword>
<dbReference type="RefSeq" id="WP_163702275.1">
    <property type="nucleotide sequence ID" value="NZ_QXHD01000004.1"/>
</dbReference>
<evidence type="ECO:0000256" key="1">
    <source>
        <dbReference type="ARBA" id="ARBA00000968"/>
    </source>
</evidence>
<dbReference type="CDD" id="cd00402">
    <property type="entry name" value="Riboflavin_synthase_like"/>
    <property type="match status" value="1"/>
</dbReference>
<dbReference type="InterPro" id="IPR023366">
    <property type="entry name" value="ATP_synth_asu-like_sf"/>
</dbReference>
<proteinExistence type="predicted"/>
<comment type="caution">
    <text evidence="12">The sequence shown here is derived from an EMBL/GenBank/DDBJ whole genome shotgun (WGS) entry which is preliminary data.</text>
</comment>
<sequence>MFTGLIQALGKLQTLDNDRLQISGLDVSSPIMADISLGDSIAVDGVCLTVATILPKGFVVTASPETLERSTLGHIPPERPVNLESSLRVGSKIGGHFVTGHVDGQGYVGEIIKTDSAWEISFTVPRSQVARYIVPKGSIGVNGISLTVADCSASGDWFKVAVIPVTYDETNLQYLQPNDAVNLEGDILGKYVERFTQPASTVGQSDISLDFLVEHGYG</sequence>
<accession>A0A6M0RTY1</accession>
<dbReference type="PIRSF" id="PIRSF000498">
    <property type="entry name" value="Riboflavin_syn_A"/>
    <property type="match status" value="1"/>
</dbReference>
<evidence type="ECO:0000256" key="3">
    <source>
        <dbReference type="ARBA" id="ARBA00004887"/>
    </source>
</evidence>
<organism evidence="12 13">
    <name type="scientific">Adonisia turfae CCMR0081</name>
    <dbReference type="NCBI Taxonomy" id="2292702"/>
    <lineage>
        <taxon>Bacteria</taxon>
        <taxon>Bacillati</taxon>
        <taxon>Cyanobacteriota</taxon>
        <taxon>Adonisia</taxon>
        <taxon>Adonisia turfae</taxon>
    </lineage>
</organism>
<comment type="pathway">
    <text evidence="3">Cofactor biosynthesis; riboflavin biosynthesis; riboflavin from 2-hydroxy-3-oxobutyl phosphate and 5-amino-6-(D-ribitylamino)uracil: step 2/2.</text>
</comment>